<feature type="binding site" evidence="11">
    <location>
        <position position="395"/>
    </location>
    <ligand>
        <name>[4Fe-4S] cluster</name>
        <dbReference type="ChEBI" id="CHEBI:49883"/>
    </ligand>
</feature>
<dbReference type="STRING" id="30019.A0A0M4EJ74"/>
<protein>
    <recommendedName>
        <fullName evidence="2 10">DNA primase large subunit</fullName>
    </recommendedName>
</protein>
<dbReference type="SMR" id="A0A0M4EJ74"/>
<feature type="binding site" evidence="11">
    <location>
        <position position="379"/>
    </location>
    <ligand>
        <name>[4Fe-4S] cluster</name>
        <dbReference type="ChEBI" id="CHEBI:49883"/>
    </ligand>
</feature>
<evidence type="ECO:0000256" key="7">
    <source>
        <dbReference type="ARBA" id="ARBA00023004"/>
    </source>
</evidence>
<evidence type="ECO:0000256" key="3">
    <source>
        <dbReference type="ARBA" id="ARBA00022485"/>
    </source>
</evidence>
<comment type="similarity">
    <text evidence="1 10">Belongs to the eukaryotic-type primase large subunit family.</text>
</comment>
<evidence type="ECO:0000256" key="12">
    <source>
        <dbReference type="SAM" id="MobiDB-lite"/>
    </source>
</evidence>
<keyword evidence="8 10" id="KW-0411">Iron-sulfur</keyword>
<dbReference type="PANTHER" id="PTHR10537">
    <property type="entry name" value="DNA PRIMASE LARGE SUBUNIT"/>
    <property type="match status" value="1"/>
</dbReference>
<comment type="function">
    <text evidence="10">Regulatory subunit of the DNA primase complex and component of the DNA polymerase alpha complex (also known as the alpha DNA polymerase-primase complex) which play an essential role in the initiation of DNA synthesis. The primase subunit of the polymerase alpha complex initiates DNA synthesis by oligomerising short RNA primers on both leading and lagging strands.</text>
</comment>
<dbReference type="InterPro" id="IPR016558">
    <property type="entry name" value="DNA_primase_lsu_euk"/>
</dbReference>
<dbReference type="InterPro" id="IPR058560">
    <property type="entry name" value="DNA_primase_C"/>
</dbReference>
<dbReference type="OMA" id="RINYKPW"/>
<keyword evidence="5 10" id="KW-0235">DNA replication</keyword>
<name>A0A0M4EJ74_DROBS</name>
<dbReference type="PIRSF" id="PIRSF009449">
    <property type="entry name" value="DNA_primase_large_subunit"/>
    <property type="match status" value="1"/>
</dbReference>
<dbReference type="Gene3D" id="1.20.930.80">
    <property type="match status" value="1"/>
</dbReference>
<evidence type="ECO:0000259" key="13">
    <source>
        <dbReference type="Pfam" id="PF04104"/>
    </source>
</evidence>
<dbReference type="GO" id="GO:0006269">
    <property type="term" value="P:DNA replication, synthesis of primer"/>
    <property type="evidence" value="ECO:0007669"/>
    <property type="project" value="UniProtKB-KW"/>
</dbReference>
<evidence type="ECO:0000313" key="14">
    <source>
        <dbReference type="EMBL" id="ALC44940.1"/>
    </source>
</evidence>
<evidence type="ECO:0000256" key="2">
    <source>
        <dbReference type="ARBA" id="ARBA00019038"/>
    </source>
</evidence>
<dbReference type="OrthoDB" id="421393at2759"/>
<sequence>MDFKLKKRARQDVKVEVISLEEKYPQNVMLYHYPPTEDIHIDEFEELALERLKLLRIFEMANSKSLRVLSDDWKEYVNAELTREGLRGYLRMCTHSSSNNTKLETDLQMRRRDYLSHFILRLAYCRSDELMRWLLTREMELFKYKFSALSVAEIKQFLEKNSFHIHPLTEAQKDEVKDGLYESTAGHSVAKIELLEFYKVPFTEVLDLVRGRRCYLKGGFAYVSTHDLVSIVGTRHADEIERGLQATKTFISEVEADERISRMLKSLHSSYTGKDYTVSRDASVPIESLDQLSKTSMPLCMRMCHEHIRHEHHIKHGGRMQYGLFLKGIGVTLEDSLRFWRAEFTKKIDVDKYTRAYEYNIMHNYGKKGSMVNYSPYSCMKIIKDMAGPGDCHGCPYRSFDAPTLKTKLAGYGLSQGAIDEVLFFVTRGHFQLACSKYFTITHNTTAEPTITHPNGYFEESQIVMGSRQKHTPGPAKQQNKNNRSAIVGGANRSMINGNDDDELWRIAETQERVYQSQKGIEDAFDDDLDLTEIAD</sequence>
<evidence type="ECO:0000313" key="15">
    <source>
        <dbReference type="Proteomes" id="UP000494163"/>
    </source>
</evidence>
<dbReference type="FunFam" id="1.20.930.80:FF:000001">
    <property type="entry name" value="DNA primase large subunit"/>
    <property type="match status" value="1"/>
</dbReference>
<feature type="domain" description="DNA primase large subunit C-terminal" evidence="13">
    <location>
        <begin position="290"/>
        <end position="458"/>
    </location>
</feature>
<keyword evidence="6 10" id="KW-0479">Metal-binding</keyword>
<evidence type="ECO:0000256" key="5">
    <source>
        <dbReference type="ARBA" id="ARBA00022705"/>
    </source>
</evidence>
<evidence type="ECO:0000256" key="9">
    <source>
        <dbReference type="ARBA" id="ARBA00023125"/>
    </source>
</evidence>
<dbReference type="AlphaFoldDB" id="A0A0M4EJ74"/>
<dbReference type="GO" id="GO:0003677">
    <property type="term" value="F:DNA binding"/>
    <property type="evidence" value="ECO:0007669"/>
    <property type="project" value="UniProtKB-UniRule"/>
</dbReference>
<dbReference type="GO" id="GO:0006270">
    <property type="term" value="P:DNA replication initiation"/>
    <property type="evidence" value="ECO:0007669"/>
    <property type="project" value="UniProtKB-ARBA"/>
</dbReference>
<dbReference type="GO" id="GO:0046872">
    <property type="term" value="F:metal ion binding"/>
    <property type="evidence" value="ECO:0007669"/>
    <property type="project" value="UniProtKB-UniRule"/>
</dbReference>
<feature type="binding site" evidence="11">
    <location>
        <position position="300"/>
    </location>
    <ligand>
        <name>[4Fe-4S] cluster</name>
        <dbReference type="ChEBI" id="CHEBI:49883"/>
    </ligand>
</feature>
<keyword evidence="15" id="KW-1185">Reference proteome</keyword>
<evidence type="ECO:0000256" key="8">
    <source>
        <dbReference type="ARBA" id="ARBA00023014"/>
    </source>
</evidence>
<keyword evidence="7 10" id="KW-0408">Iron</keyword>
<dbReference type="Pfam" id="PF04104">
    <property type="entry name" value="DNA_primase_lrg"/>
    <property type="match status" value="1"/>
</dbReference>
<evidence type="ECO:0000256" key="6">
    <source>
        <dbReference type="ARBA" id="ARBA00022723"/>
    </source>
</evidence>
<dbReference type="EMBL" id="CP012525">
    <property type="protein sequence ID" value="ALC44940.1"/>
    <property type="molecule type" value="Genomic_DNA"/>
</dbReference>
<evidence type="ECO:0000256" key="10">
    <source>
        <dbReference type="PIRNR" id="PIRNR009449"/>
    </source>
</evidence>
<reference evidence="14 15" key="1">
    <citation type="submission" date="2015-08" db="EMBL/GenBank/DDBJ databases">
        <title>Ancestral chromatin configuration constrains chromatin evolution on differentiating sex chromosomes in Drosophila.</title>
        <authorList>
            <person name="Zhou Q."/>
            <person name="Bachtrog D."/>
        </authorList>
    </citation>
    <scope>NUCLEOTIDE SEQUENCE [LARGE SCALE GENOMIC DNA]</scope>
    <source>
        <tissue evidence="14">Whole larvae</tissue>
    </source>
</reference>
<dbReference type="CDD" id="cd07322">
    <property type="entry name" value="PriL_PriS_Eukaryotic"/>
    <property type="match status" value="1"/>
</dbReference>
<keyword evidence="4 10" id="KW-0639">Primosome</keyword>
<accession>A0A0M4EJ74</accession>
<organism evidence="14 15">
    <name type="scientific">Drosophila busckii</name>
    <name type="common">Fruit fly</name>
    <dbReference type="NCBI Taxonomy" id="30019"/>
    <lineage>
        <taxon>Eukaryota</taxon>
        <taxon>Metazoa</taxon>
        <taxon>Ecdysozoa</taxon>
        <taxon>Arthropoda</taxon>
        <taxon>Hexapoda</taxon>
        <taxon>Insecta</taxon>
        <taxon>Pterygota</taxon>
        <taxon>Neoptera</taxon>
        <taxon>Endopterygota</taxon>
        <taxon>Diptera</taxon>
        <taxon>Brachycera</taxon>
        <taxon>Muscomorpha</taxon>
        <taxon>Ephydroidea</taxon>
        <taxon>Drosophilidae</taxon>
        <taxon>Drosophila</taxon>
    </lineage>
</organism>
<keyword evidence="3 10" id="KW-0004">4Fe-4S</keyword>
<dbReference type="PANTHER" id="PTHR10537:SF3">
    <property type="entry name" value="DNA PRIMASE LARGE SUBUNIT"/>
    <property type="match status" value="1"/>
</dbReference>
<evidence type="ECO:0000256" key="1">
    <source>
        <dbReference type="ARBA" id="ARBA00010564"/>
    </source>
</evidence>
<comment type="cofactor">
    <cofactor evidence="10">
        <name>[4Fe-4S] cluster</name>
        <dbReference type="ChEBI" id="CHEBI:49883"/>
    </cofactor>
    <text evidence="10">Binds 1 [4Fe-4S] cluster.</text>
</comment>
<feature type="binding site" evidence="11">
    <location>
        <position position="435"/>
    </location>
    <ligand>
        <name>[4Fe-4S] cluster</name>
        <dbReference type="ChEBI" id="CHEBI:49883"/>
    </ligand>
</feature>
<evidence type="ECO:0000256" key="11">
    <source>
        <dbReference type="PIRSR" id="PIRSR009449-1"/>
    </source>
</evidence>
<dbReference type="Proteomes" id="UP000494163">
    <property type="component" value="Chromosome 3L"/>
</dbReference>
<dbReference type="InterPro" id="IPR007238">
    <property type="entry name" value="DNA_primase_lsu_euk/arc"/>
</dbReference>
<feature type="region of interest" description="Disordered" evidence="12">
    <location>
        <begin position="468"/>
        <end position="493"/>
    </location>
</feature>
<keyword evidence="9 10" id="KW-0238">DNA-binding</keyword>
<dbReference type="Pfam" id="PF26466">
    <property type="entry name" value="DNA_primase_lrg_N"/>
    <property type="match status" value="1"/>
</dbReference>
<evidence type="ECO:0000256" key="4">
    <source>
        <dbReference type="ARBA" id="ARBA00022515"/>
    </source>
</evidence>
<gene>
    <name evidence="14" type="ORF">Dbus_chr3Lg2106</name>
</gene>
<dbReference type="GO" id="GO:0051539">
    <property type="term" value="F:4 iron, 4 sulfur cluster binding"/>
    <property type="evidence" value="ECO:0007669"/>
    <property type="project" value="UniProtKB-UniRule"/>
</dbReference>
<proteinExistence type="inferred from homology"/>
<dbReference type="GO" id="GO:0005658">
    <property type="term" value="C:alpha DNA polymerase:primase complex"/>
    <property type="evidence" value="ECO:0007669"/>
    <property type="project" value="TreeGrafter"/>
</dbReference>